<reference evidence="2" key="2">
    <citation type="journal article" date="2015" name="Data Brief">
        <title>Shoot transcriptome of the giant reed, Arundo donax.</title>
        <authorList>
            <person name="Barrero R.A."/>
            <person name="Guerrero F.D."/>
            <person name="Moolhuijzen P."/>
            <person name="Goolsby J.A."/>
            <person name="Tidwell J."/>
            <person name="Bellgard S.E."/>
            <person name="Bellgard M.I."/>
        </authorList>
    </citation>
    <scope>NUCLEOTIDE SEQUENCE</scope>
    <source>
        <tissue evidence="2">Shoot tissue taken approximately 20 cm above the soil surface</tissue>
    </source>
</reference>
<accession>A0A0A9HEL8</accession>
<feature type="compositionally biased region" description="Low complexity" evidence="1">
    <location>
        <begin position="26"/>
        <end position="38"/>
    </location>
</feature>
<name>A0A0A9HEL8_ARUDO</name>
<protein>
    <submittedName>
        <fullName evidence="2">Uncharacterized protein</fullName>
    </submittedName>
</protein>
<organism evidence="2">
    <name type="scientific">Arundo donax</name>
    <name type="common">Giant reed</name>
    <name type="synonym">Donax arundinaceus</name>
    <dbReference type="NCBI Taxonomy" id="35708"/>
    <lineage>
        <taxon>Eukaryota</taxon>
        <taxon>Viridiplantae</taxon>
        <taxon>Streptophyta</taxon>
        <taxon>Embryophyta</taxon>
        <taxon>Tracheophyta</taxon>
        <taxon>Spermatophyta</taxon>
        <taxon>Magnoliopsida</taxon>
        <taxon>Liliopsida</taxon>
        <taxon>Poales</taxon>
        <taxon>Poaceae</taxon>
        <taxon>PACMAD clade</taxon>
        <taxon>Arundinoideae</taxon>
        <taxon>Arundineae</taxon>
        <taxon>Arundo</taxon>
    </lineage>
</organism>
<feature type="region of interest" description="Disordered" evidence="1">
    <location>
        <begin position="1"/>
        <end position="60"/>
    </location>
</feature>
<sequence>MSAAAEILGSGSRGSPEKRCTEVDQAAARVGVARPAGAKVRSVTGNSEPETSSEERKARQ</sequence>
<dbReference type="AlphaFoldDB" id="A0A0A9HEL8"/>
<proteinExistence type="predicted"/>
<evidence type="ECO:0000313" key="2">
    <source>
        <dbReference type="EMBL" id="JAE33301.1"/>
    </source>
</evidence>
<dbReference type="EMBL" id="GBRH01164595">
    <property type="protein sequence ID" value="JAE33301.1"/>
    <property type="molecule type" value="Transcribed_RNA"/>
</dbReference>
<evidence type="ECO:0000256" key="1">
    <source>
        <dbReference type="SAM" id="MobiDB-lite"/>
    </source>
</evidence>
<reference evidence="2" key="1">
    <citation type="submission" date="2014-09" db="EMBL/GenBank/DDBJ databases">
        <authorList>
            <person name="Magalhaes I.L.F."/>
            <person name="Oliveira U."/>
            <person name="Santos F.R."/>
            <person name="Vidigal T.H.D.A."/>
            <person name="Brescovit A.D."/>
            <person name="Santos A.J."/>
        </authorList>
    </citation>
    <scope>NUCLEOTIDE SEQUENCE</scope>
    <source>
        <tissue evidence="2">Shoot tissue taken approximately 20 cm above the soil surface</tissue>
    </source>
</reference>